<dbReference type="EMBL" id="OZ034815">
    <property type="protein sequence ID" value="CAL1370712.1"/>
    <property type="molecule type" value="Genomic_DNA"/>
</dbReference>
<protein>
    <submittedName>
        <fullName evidence="1">Uncharacterized protein</fullName>
    </submittedName>
</protein>
<sequence length="145" mass="15711">MGLHRRDETPSSISFIVPPFLTSFAHDSHRGCPPPSFFSFSVNLASEPQIAKSHVRFTPQGKSPRIAGLLARFSCLVARFPAPMSPPSSADPSPPLFRSSALPSPAIRKEAHRCLPPSLPFSLALPPPSPSRSRWEVAWFAAASL</sequence>
<evidence type="ECO:0000313" key="1">
    <source>
        <dbReference type="EMBL" id="CAL1370712.1"/>
    </source>
</evidence>
<keyword evidence="2" id="KW-1185">Reference proteome</keyword>
<name>A0AAV2DBC2_9ROSI</name>
<accession>A0AAV2DBC2</accession>
<evidence type="ECO:0000313" key="2">
    <source>
        <dbReference type="Proteomes" id="UP001497516"/>
    </source>
</evidence>
<proteinExistence type="predicted"/>
<reference evidence="1 2" key="1">
    <citation type="submission" date="2024-04" db="EMBL/GenBank/DDBJ databases">
        <authorList>
            <person name="Fracassetti M."/>
        </authorList>
    </citation>
    <scope>NUCLEOTIDE SEQUENCE [LARGE SCALE GENOMIC DNA]</scope>
</reference>
<gene>
    <name evidence="1" type="ORF">LTRI10_LOCUS12818</name>
</gene>
<organism evidence="1 2">
    <name type="scientific">Linum trigynum</name>
    <dbReference type="NCBI Taxonomy" id="586398"/>
    <lineage>
        <taxon>Eukaryota</taxon>
        <taxon>Viridiplantae</taxon>
        <taxon>Streptophyta</taxon>
        <taxon>Embryophyta</taxon>
        <taxon>Tracheophyta</taxon>
        <taxon>Spermatophyta</taxon>
        <taxon>Magnoliopsida</taxon>
        <taxon>eudicotyledons</taxon>
        <taxon>Gunneridae</taxon>
        <taxon>Pentapetalae</taxon>
        <taxon>rosids</taxon>
        <taxon>fabids</taxon>
        <taxon>Malpighiales</taxon>
        <taxon>Linaceae</taxon>
        <taxon>Linum</taxon>
    </lineage>
</organism>
<dbReference type="AlphaFoldDB" id="A0AAV2DBC2"/>
<dbReference type="Proteomes" id="UP001497516">
    <property type="component" value="Chromosome 2"/>
</dbReference>